<evidence type="ECO:0000313" key="1">
    <source>
        <dbReference type="EMBL" id="QCO54516.1"/>
    </source>
</evidence>
<protein>
    <submittedName>
        <fullName evidence="1">Uncharacterized protein</fullName>
    </submittedName>
</protein>
<dbReference type="KEGG" id="pseb:EOK75_00955"/>
<reference evidence="1 2" key="1">
    <citation type="submission" date="2019-05" db="EMBL/GenBank/DDBJ databases">
        <title>Pseudorhodobacter turbinis sp. nov., isolated from the gut of the Korean turban shell.</title>
        <authorList>
            <person name="Jeong Y.-S."/>
            <person name="Kang W.-R."/>
            <person name="Bae J.-W."/>
        </authorList>
    </citation>
    <scope>NUCLEOTIDE SEQUENCE [LARGE SCALE GENOMIC DNA]</scope>
    <source>
        <strain evidence="1 2">S12M18</strain>
    </source>
</reference>
<dbReference type="Proteomes" id="UP000298631">
    <property type="component" value="Chromosome"/>
</dbReference>
<name>A0A4P8ECL0_9RHOB</name>
<evidence type="ECO:0000313" key="2">
    <source>
        <dbReference type="Proteomes" id="UP000298631"/>
    </source>
</evidence>
<sequence length="67" mass="7211">MNKADSPLFASMIRAQKTVGVADLFCQCLFWDFQDHQLIRGGVGKAVRLISALQNETAGIAPHGPVA</sequence>
<dbReference type="AlphaFoldDB" id="A0A4P8ECL0"/>
<organism evidence="1 2">
    <name type="scientific">Pseudorhodobacter turbinis</name>
    <dbReference type="NCBI Taxonomy" id="2500533"/>
    <lineage>
        <taxon>Bacteria</taxon>
        <taxon>Pseudomonadati</taxon>
        <taxon>Pseudomonadota</taxon>
        <taxon>Alphaproteobacteria</taxon>
        <taxon>Rhodobacterales</taxon>
        <taxon>Paracoccaceae</taxon>
        <taxon>Pseudorhodobacter</taxon>
    </lineage>
</organism>
<dbReference type="EMBL" id="CP039964">
    <property type="protein sequence ID" value="QCO54516.1"/>
    <property type="molecule type" value="Genomic_DNA"/>
</dbReference>
<proteinExistence type="predicted"/>
<keyword evidence="2" id="KW-1185">Reference proteome</keyword>
<accession>A0A4P8ECL0</accession>
<dbReference type="RefSeq" id="WP_137192197.1">
    <property type="nucleotide sequence ID" value="NZ_CP039964.1"/>
</dbReference>
<gene>
    <name evidence="1" type="ORF">EOK75_00955</name>
</gene>